<keyword evidence="6 10" id="KW-0963">Cytoplasm</keyword>
<comment type="subunit">
    <text evidence="6">Heterotrimer of UreA (gamma), UreB (beta) and UreC (alpha) subunits. Three heterotrimers associate to form the active enzyme.</text>
</comment>
<dbReference type="PRINTS" id="PR01752">
    <property type="entry name" value="UREASE"/>
</dbReference>
<feature type="binding site" evidence="6 8">
    <location>
        <position position="270"/>
    </location>
    <ligand>
        <name>Ni(2+)</name>
        <dbReference type="ChEBI" id="CHEBI:49786"/>
        <label>2</label>
    </ligand>
</feature>
<comment type="PTM">
    <text evidence="6">Carboxylation allows a single lysine to coordinate two nickel ions.</text>
</comment>
<keyword evidence="3 6" id="KW-0479">Metal-binding</keyword>
<keyword evidence="14" id="KW-1185">Reference proteome</keyword>
<dbReference type="InterPro" id="IPR005848">
    <property type="entry name" value="Urease_asu"/>
</dbReference>
<dbReference type="Proteomes" id="UP000315677">
    <property type="component" value="Unassembled WGS sequence"/>
</dbReference>
<feature type="binding site" description="via carbamate group" evidence="6 8">
    <location>
        <position position="215"/>
    </location>
    <ligand>
        <name>Ni(2+)</name>
        <dbReference type="ChEBI" id="CHEBI:49786"/>
        <label>2</label>
    </ligand>
</feature>
<dbReference type="SUPFAM" id="SSF51338">
    <property type="entry name" value="Composite domain of metallo-dependent hydrolases"/>
    <property type="match status" value="1"/>
</dbReference>
<feature type="binding site" evidence="6 8">
    <location>
        <position position="356"/>
    </location>
    <ligand>
        <name>Ni(2+)</name>
        <dbReference type="ChEBI" id="CHEBI:49786"/>
        <label>1</label>
    </ligand>
</feature>
<feature type="active site" description="Proton donor" evidence="6 9">
    <location>
        <position position="316"/>
    </location>
</feature>
<feature type="binding site" evidence="6 8">
    <location>
        <position position="244"/>
    </location>
    <ligand>
        <name>Ni(2+)</name>
        <dbReference type="ChEBI" id="CHEBI:49786"/>
        <label>2</label>
    </ligand>
</feature>
<evidence type="ECO:0000313" key="14">
    <source>
        <dbReference type="Proteomes" id="UP000315677"/>
    </source>
</evidence>
<keyword evidence="4 6" id="KW-0378">Hydrolase</keyword>
<dbReference type="EMBL" id="VFPA01000001">
    <property type="protein sequence ID" value="TQM13921.1"/>
    <property type="molecule type" value="Genomic_DNA"/>
</dbReference>
<comment type="PTM">
    <text evidence="7">Carbamylation allows a single lysine to coordinate two nickel ions.</text>
</comment>
<comment type="cofactor">
    <cofactor evidence="6 8">
        <name>Ni cation</name>
        <dbReference type="ChEBI" id="CHEBI:25516"/>
    </cofactor>
    <text evidence="6 8">Binds 2 nickel ions per subunit.</text>
</comment>
<evidence type="ECO:0000256" key="1">
    <source>
        <dbReference type="ARBA" id="ARBA00004897"/>
    </source>
</evidence>
<gene>
    <name evidence="6" type="primary">ureC</name>
    <name evidence="13" type="ORF">FB558_0676</name>
</gene>
<dbReference type="PANTHER" id="PTHR43440">
    <property type="entry name" value="UREASE"/>
    <property type="match status" value="1"/>
</dbReference>
<evidence type="ECO:0000256" key="11">
    <source>
        <dbReference type="RuleBase" id="RU004158"/>
    </source>
</evidence>
<evidence type="ECO:0000256" key="3">
    <source>
        <dbReference type="ARBA" id="ARBA00022723"/>
    </source>
</evidence>
<evidence type="ECO:0000256" key="2">
    <source>
        <dbReference type="ARBA" id="ARBA00022596"/>
    </source>
</evidence>
<dbReference type="InterPro" id="IPR011612">
    <property type="entry name" value="Urease_alpha_N_dom"/>
</dbReference>
<dbReference type="Gene3D" id="3.20.20.140">
    <property type="entry name" value="Metal-dependent hydrolases"/>
    <property type="match status" value="1"/>
</dbReference>
<dbReference type="GO" id="GO:0016151">
    <property type="term" value="F:nickel cation binding"/>
    <property type="evidence" value="ECO:0007669"/>
    <property type="project" value="UniProtKB-UniRule"/>
</dbReference>
<dbReference type="InterPro" id="IPR011059">
    <property type="entry name" value="Metal-dep_hydrolase_composite"/>
</dbReference>
<dbReference type="GO" id="GO:0009039">
    <property type="term" value="F:urease activity"/>
    <property type="evidence" value="ECO:0007669"/>
    <property type="project" value="UniProtKB-UniRule"/>
</dbReference>
<keyword evidence="2 6" id="KW-0533">Nickel</keyword>
<comment type="caution">
    <text evidence="13">The sequence shown here is derived from an EMBL/GenBank/DDBJ whole genome shotgun (WGS) entry which is preliminary data.</text>
</comment>
<dbReference type="PROSITE" id="PS51368">
    <property type="entry name" value="UREASE_3"/>
    <property type="match status" value="1"/>
</dbReference>
<feature type="binding site" evidence="6 8">
    <location>
        <position position="136"/>
    </location>
    <ligand>
        <name>Ni(2+)</name>
        <dbReference type="ChEBI" id="CHEBI:49786"/>
        <label>1</label>
    </ligand>
</feature>
<dbReference type="HAMAP" id="MF_01953">
    <property type="entry name" value="Urease_alpha"/>
    <property type="match status" value="1"/>
</dbReference>
<dbReference type="InterPro" id="IPR032466">
    <property type="entry name" value="Metal_Hydrolase"/>
</dbReference>
<evidence type="ECO:0000256" key="5">
    <source>
        <dbReference type="ARBA" id="ARBA00047778"/>
    </source>
</evidence>
<proteinExistence type="inferred from homology"/>
<feature type="domain" description="Urease" evidence="12">
    <location>
        <begin position="131"/>
        <end position="562"/>
    </location>
</feature>
<protein>
    <recommendedName>
        <fullName evidence="6">Urease subunit alpha</fullName>
        <ecNumber evidence="6">3.5.1.5</ecNumber>
    </recommendedName>
    <alternativeName>
        <fullName evidence="6">Urea amidohydrolase subunit alpha</fullName>
    </alternativeName>
</protein>
<dbReference type="GO" id="GO:0043419">
    <property type="term" value="P:urea catabolic process"/>
    <property type="evidence" value="ECO:0007669"/>
    <property type="project" value="UniProtKB-UniRule"/>
</dbReference>
<evidence type="ECO:0000256" key="10">
    <source>
        <dbReference type="PROSITE-ProRule" id="PRU00700"/>
    </source>
</evidence>
<comment type="subcellular location">
    <subcellularLocation>
        <location evidence="6 10">Cytoplasm</location>
    </subcellularLocation>
</comment>
<evidence type="ECO:0000259" key="12">
    <source>
        <dbReference type="PROSITE" id="PS51368"/>
    </source>
</evidence>
<comment type="catalytic activity">
    <reaction evidence="5 6">
        <text>urea + 2 H2O + H(+) = hydrogencarbonate + 2 NH4(+)</text>
        <dbReference type="Rhea" id="RHEA:20557"/>
        <dbReference type="ChEBI" id="CHEBI:15377"/>
        <dbReference type="ChEBI" id="CHEBI:15378"/>
        <dbReference type="ChEBI" id="CHEBI:16199"/>
        <dbReference type="ChEBI" id="CHEBI:17544"/>
        <dbReference type="ChEBI" id="CHEBI:28938"/>
        <dbReference type="EC" id="3.5.1.5"/>
    </reaction>
</comment>
<dbReference type="AlphaFoldDB" id="A0A543DX78"/>
<evidence type="ECO:0000256" key="6">
    <source>
        <dbReference type="HAMAP-Rule" id="MF_01953"/>
    </source>
</evidence>
<dbReference type="EC" id="3.5.1.5" evidence="6"/>
<dbReference type="InterPro" id="IPR006680">
    <property type="entry name" value="Amidohydro-rel"/>
</dbReference>
<dbReference type="SUPFAM" id="SSF51556">
    <property type="entry name" value="Metallo-dependent hydrolases"/>
    <property type="match status" value="1"/>
</dbReference>
<dbReference type="UniPathway" id="UPA00258">
    <property type="reaction ID" value="UER00370"/>
</dbReference>
<dbReference type="Pfam" id="PF01979">
    <property type="entry name" value="Amidohydro_1"/>
    <property type="match status" value="1"/>
</dbReference>
<reference evidence="13 14" key="1">
    <citation type="submission" date="2019-06" db="EMBL/GenBank/DDBJ databases">
        <title>Sequencing the genomes of 1000 actinobacteria strains.</title>
        <authorList>
            <person name="Klenk H.-P."/>
        </authorList>
    </citation>
    <scope>NUCLEOTIDE SEQUENCE [LARGE SCALE GENOMIC DNA]</scope>
    <source>
        <strain evidence="13 14">DSM 45301</strain>
    </source>
</reference>
<evidence type="ECO:0000256" key="8">
    <source>
        <dbReference type="PIRSR" id="PIRSR611612-51"/>
    </source>
</evidence>
<feature type="binding site" description="via carbamate group" evidence="6 8">
    <location>
        <position position="215"/>
    </location>
    <ligand>
        <name>Ni(2+)</name>
        <dbReference type="ChEBI" id="CHEBI:49786"/>
        <label>1</label>
    </ligand>
</feature>
<evidence type="ECO:0000256" key="7">
    <source>
        <dbReference type="PIRSR" id="PIRSR611612-50"/>
    </source>
</evidence>
<feature type="binding site" evidence="6 10">
    <location>
        <position position="217"/>
    </location>
    <ligand>
        <name>substrate</name>
    </ligand>
</feature>
<name>A0A543DX78_9PSEU</name>
<comment type="pathway">
    <text evidence="1 6">Nitrogen metabolism; urea degradation; CO(2) and NH(3) from urea (urease route): step 1/1.</text>
</comment>
<comment type="similarity">
    <text evidence="6 11">Belongs to the metallo-dependent hydrolases superfamily. Urease alpha subunit family.</text>
</comment>
<dbReference type="Pfam" id="PF00449">
    <property type="entry name" value="Urease_alpha"/>
    <property type="match status" value="1"/>
</dbReference>
<dbReference type="InterPro" id="IPR017951">
    <property type="entry name" value="Urease_asu_c"/>
</dbReference>
<evidence type="ECO:0000313" key="13">
    <source>
        <dbReference type="EMBL" id="TQM13921.1"/>
    </source>
</evidence>
<dbReference type="NCBIfam" id="NF009686">
    <property type="entry name" value="PRK13207.1"/>
    <property type="match status" value="1"/>
</dbReference>
<dbReference type="PANTHER" id="PTHR43440:SF1">
    <property type="entry name" value="UREASE"/>
    <property type="match status" value="1"/>
</dbReference>
<feature type="modified residue" description="N6-carboxylysine" evidence="6 7">
    <location>
        <position position="215"/>
    </location>
</feature>
<accession>A0A543DX78</accession>
<feature type="binding site" evidence="6 8">
    <location>
        <position position="138"/>
    </location>
    <ligand>
        <name>Ni(2+)</name>
        <dbReference type="ChEBI" id="CHEBI:49786"/>
        <label>1</label>
    </ligand>
</feature>
<dbReference type="GO" id="GO:0005737">
    <property type="term" value="C:cytoplasm"/>
    <property type="evidence" value="ECO:0007669"/>
    <property type="project" value="UniProtKB-SubCell"/>
</dbReference>
<dbReference type="Gene3D" id="2.30.40.10">
    <property type="entry name" value="Urease, subunit C, domain 1"/>
    <property type="match status" value="1"/>
</dbReference>
<evidence type="ECO:0000256" key="9">
    <source>
        <dbReference type="PIRSR" id="PIRSR611612-52"/>
    </source>
</evidence>
<sequence>MTIVDRGTYARVYGPTTGDRIRLADTGLWVEVEADDTEPGEELLGGCGKTARHGALVSSSADRASALDMVVLGVVLLDPVLGIRKTNIGIKDGRVVGVGRAGNPDVLDGVQLEVDAHTAMITGEGLIATPGIVDSHVHLSNADLAAAALSAGVTTIVGMGIGGVWDVGANPAHNLHSLIAGWADVPINAAFLARGSSTSPALLEQAVLSGCGGFKVHEDWGATPGVIDTCLGVAEAADLPVALHTDTLNESGYLADTLDAVGGRTVHAYHVEGGGGHPDLLSIVSRENVLTSSTTPTLPLTTSTVAELGPMTLTVHRGHALLPSDTAIAASRIREHAIAGENHLHDLGAISIVNSDALGMGRIAESARRTWQLASVQAALAGETGPDVANNARVLRYLAKLTANPAVAHGIAGQVGSLLPGRLADIVLWNPAWFGAQPELVIKSGFVAWGAAGSGSGSTRLTQPRRMRAFYGGHGAAPARLAHVFVAGACLDDAEARAALPAGRTYSPIAGSRGLGCADMLHNTATPEVEVAPEPVPVRVDGREIPLHRAATLPLTQLHHLG</sequence>
<dbReference type="RefSeq" id="WP_142047965.1">
    <property type="nucleotide sequence ID" value="NZ_VFPA01000001.1"/>
</dbReference>
<dbReference type="InterPro" id="IPR050112">
    <property type="entry name" value="Urease_alpha_subunit"/>
</dbReference>
<organism evidence="13 14">
    <name type="scientific">Pseudonocardia kunmingensis</name>
    <dbReference type="NCBI Taxonomy" id="630975"/>
    <lineage>
        <taxon>Bacteria</taxon>
        <taxon>Bacillati</taxon>
        <taxon>Actinomycetota</taxon>
        <taxon>Actinomycetes</taxon>
        <taxon>Pseudonocardiales</taxon>
        <taxon>Pseudonocardiaceae</taxon>
        <taxon>Pseudonocardia</taxon>
    </lineage>
</organism>
<dbReference type="OrthoDB" id="9802793at2"/>
<evidence type="ECO:0000256" key="4">
    <source>
        <dbReference type="ARBA" id="ARBA00022801"/>
    </source>
</evidence>